<keyword evidence="2" id="KW-1185">Reference proteome</keyword>
<gene>
    <name evidence="1" type="ORF">MBHS_00936</name>
</gene>
<evidence type="ECO:0000313" key="2">
    <source>
        <dbReference type="Proteomes" id="UP000236724"/>
    </source>
</evidence>
<dbReference type="OrthoDB" id="176203at2"/>
<evidence type="ECO:0000313" key="1">
    <source>
        <dbReference type="EMBL" id="SEH05083.1"/>
    </source>
</evidence>
<accession>A0A1H6F6C7</accession>
<organism evidence="1 2">
    <name type="scientific">Candidatus Venteria ishoeyi</name>
    <dbReference type="NCBI Taxonomy" id="1899563"/>
    <lineage>
        <taxon>Bacteria</taxon>
        <taxon>Pseudomonadati</taxon>
        <taxon>Pseudomonadota</taxon>
        <taxon>Gammaproteobacteria</taxon>
        <taxon>Thiotrichales</taxon>
        <taxon>Thiotrichaceae</taxon>
        <taxon>Venteria</taxon>
    </lineage>
</organism>
<proteinExistence type="predicted"/>
<sequence>MSHKPDIDINADGFIDRNVVDGPVTVADLGASTAPRDLTLADVEQAFTWAKQRGALDHPLLLAFVDHALTGKLRLDPFNEVLTAEKLDALLDDYQQATGNPVIIFLEACHTGSLLDGIKGDQRIIISATDDKLAYYDNLGAYSFSKFYFDNLRRGEDWFSAFNQVTQRLPSYGHPFNRQLPQLDDDGDGLKTSRDGELAAKYCLNGCFGALSGEITLEALTPTTSLTVGESLNLSARAGITEGSVVKVWALVMTPESAAERNEQGFSLQETPLIEMQTQDDGLWSGAFSGFQTPGDYSITFMAQDDEGFISAANPLSLTMTDNEVEPRDDETTPIDDAVLPTGNALIPSHAVYQNGEMLRITFPALPADMEQYAAIQTPDMSLFLLSDLNQALFFTGQLVQWQGAEIAMAFPVTDFMARGVYSLILLRVPAGTEPLSQPALWNLGISQFTVK</sequence>
<evidence type="ECO:0008006" key="3">
    <source>
        <dbReference type="Google" id="ProtNLM"/>
    </source>
</evidence>
<dbReference type="RefSeq" id="WP_103919066.1">
    <property type="nucleotide sequence ID" value="NZ_FMSV02000154.1"/>
</dbReference>
<protein>
    <recommendedName>
        <fullName evidence="3">Peptidase C13 family protein</fullName>
    </recommendedName>
</protein>
<reference evidence="1 2" key="1">
    <citation type="submission" date="2016-10" db="EMBL/GenBank/DDBJ databases">
        <authorList>
            <person name="de Groot N.N."/>
        </authorList>
    </citation>
    <scope>NUCLEOTIDE SEQUENCE [LARGE SCALE GENOMIC DNA]</scope>
    <source>
        <strain evidence="1">MBHS1</strain>
    </source>
</reference>
<dbReference type="AlphaFoldDB" id="A0A1H6F6C7"/>
<name>A0A1H6F6C7_9GAMM</name>
<dbReference type="EMBL" id="FMSV02000154">
    <property type="protein sequence ID" value="SEH05083.1"/>
    <property type="molecule type" value="Genomic_DNA"/>
</dbReference>
<dbReference type="Proteomes" id="UP000236724">
    <property type="component" value="Unassembled WGS sequence"/>
</dbReference>